<dbReference type="Proteomes" id="UP000003604">
    <property type="component" value="Unassembled WGS sequence"/>
</dbReference>
<proteinExistence type="predicted"/>
<name>D0I6S5_GRIHO</name>
<keyword evidence="2" id="KW-1185">Reference proteome</keyword>
<comment type="caution">
    <text evidence="1">The sequence shown here is derived from an EMBL/GenBank/DDBJ whole genome shotgun (WGS) entry which is preliminary data.</text>
</comment>
<dbReference type="EMBL" id="ADAQ01000011">
    <property type="protein sequence ID" value="EEY72344.1"/>
    <property type="molecule type" value="Genomic_DNA"/>
</dbReference>
<reference evidence="1 2" key="1">
    <citation type="submission" date="2009-10" db="EMBL/GenBank/DDBJ databases">
        <authorList>
            <consortium name="Los Alamos National Laboratory (LANL)"/>
            <consortium name="National Microbial Pathogen Data Resource (NMPDR)"/>
            <person name="Saunders E.H."/>
            <person name="Munk A.C."/>
            <person name="Tapia R."/>
            <person name="Green L."/>
            <person name="Rogers Y."/>
            <person name="Detter J.C."/>
            <person name="Bruce D."/>
            <person name="Brettin T.S."/>
            <person name="Colwell R.R."/>
            <person name="Huq A."/>
            <person name="Grim C.J."/>
            <person name="Hasan N.A."/>
            <person name="Bartels D."/>
            <person name="Vonstein V."/>
        </authorList>
    </citation>
    <scope>NUCLEOTIDE SEQUENCE [LARGE SCALE GENOMIC DNA]</scope>
    <source>
        <strain evidence="1 2">CIP 101886</strain>
    </source>
</reference>
<evidence type="ECO:0000313" key="1">
    <source>
        <dbReference type="EMBL" id="EEY72344.1"/>
    </source>
</evidence>
<evidence type="ECO:0000313" key="2">
    <source>
        <dbReference type="Proteomes" id="UP000003604"/>
    </source>
</evidence>
<sequence>MYFPFFYYIRIRELDEVLSSNMLGDTGNGKRPLSATEPFSGFLLVLP</sequence>
<dbReference type="AlphaFoldDB" id="D0I6S5"/>
<gene>
    <name evidence="1" type="ORF">VHA_001444</name>
</gene>
<accession>D0I6S5</accession>
<protein>
    <submittedName>
        <fullName evidence="1">Uncharacterized protein</fullName>
    </submittedName>
</protein>
<organism evidence="1 2">
    <name type="scientific">Grimontia hollisae CIP 101886</name>
    <dbReference type="NCBI Taxonomy" id="675812"/>
    <lineage>
        <taxon>Bacteria</taxon>
        <taxon>Pseudomonadati</taxon>
        <taxon>Pseudomonadota</taxon>
        <taxon>Gammaproteobacteria</taxon>
        <taxon>Vibrionales</taxon>
        <taxon>Vibrionaceae</taxon>
        <taxon>Grimontia</taxon>
    </lineage>
</organism>